<dbReference type="Pfam" id="PF01266">
    <property type="entry name" value="DAO"/>
    <property type="match status" value="1"/>
</dbReference>
<dbReference type="InterPro" id="IPR036188">
    <property type="entry name" value="FAD/NAD-bd_sf"/>
</dbReference>
<keyword evidence="5" id="KW-1185">Reference proteome</keyword>
<evidence type="ECO:0000256" key="2">
    <source>
        <dbReference type="SAM" id="MobiDB-lite"/>
    </source>
</evidence>
<dbReference type="Gene3D" id="3.30.9.10">
    <property type="entry name" value="D-Amino Acid Oxidase, subunit A, domain 2"/>
    <property type="match status" value="1"/>
</dbReference>
<dbReference type="GO" id="GO:0016491">
    <property type="term" value="F:oxidoreductase activity"/>
    <property type="evidence" value="ECO:0007669"/>
    <property type="project" value="UniProtKB-KW"/>
</dbReference>
<dbReference type="STRING" id="1192759.GCA_000277525_00952"/>
<evidence type="ECO:0000313" key="4">
    <source>
        <dbReference type="EMBL" id="GBH31035.1"/>
    </source>
</evidence>
<keyword evidence="1" id="KW-0560">Oxidoreductase</keyword>
<dbReference type="PANTHER" id="PTHR13847:SF281">
    <property type="entry name" value="FAD DEPENDENT OXIDOREDUCTASE DOMAIN-CONTAINING PROTEIN"/>
    <property type="match status" value="1"/>
</dbReference>
<sequence length="485" mass="53441">MHNQTPGPGHDVPYPASGTNERAKPSSPPHAGKSFWIRDYGNYTANPDLAADLRCDILVIGGGIAGLSSAWHCAKDGLGSVVVIESEIIGFGASGRAAGWLMPQFGMSQLAIHKKYGVERSAAAFAYCRRATAYTRQIIEQNGLDSDYRAPGLMRVAFDDRWIDDLHDLYSAHQKVGVDTISWLDARQVQASYNGNTHFKAAIADTDLGLLNPCKQVRELKRIAEAAGVTVYENTPATHLERTPSGVRVSTPGGRIFASKVVLATNAFTHQLQGPLGRELDRYQAPVFARGAVTERLSDEQWASIGWKQGNAIESSLDLFHYMAPTADKRIQFYFIYYGGHPTRTEMEPTVDAKGGQVSLAHLKAIFPALKDVRLAHNWGGHMSGTRDLVPHLTNVGDERVIYIGGCWGHGLAISHLHGQTVADMLAGRRSDLTDFWIVNRKPQRWPAWPLDYLGKQAAWSLMKRKVRKQLRGSIFDDPEGGFLE</sequence>
<gene>
    <name evidence="4" type="ORF">MBESOW_P2295</name>
</gene>
<dbReference type="AlphaFoldDB" id="A0A401J361"/>
<dbReference type="SUPFAM" id="SSF51905">
    <property type="entry name" value="FAD/NAD(P)-binding domain"/>
    <property type="match status" value="1"/>
</dbReference>
<evidence type="ECO:0000256" key="1">
    <source>
        <dbReference type="ARBA" id="ARBA00023002"/>
    </source>
</evidence>
<comment type="caution">
    <text evidence="4">The sequence shown here is derived from an EMBL/GenBank/DDBJ whole genome shotgun (WGS) entry which is preliminary data.</text>
</comment>
<feature type="domain" description="FAD dependent oxidoreductase" evidence="3">
    <location>
        <begin position="56"/>
        <end position="425"/>
    </location>
</feature>
<reference evidence="4 5" key="1">
    <citation type="submission" date="2014-12" db="EMBL/GenBank/DDBJ databases">
        <title>Whole genome sequencing of Sphingobium xenophagum OW59.</title>
        <authorList>
            <person name="Ohta Y."/>
            <person name="Nishi S."/>
            <person name="Hatada Y."/>
        </authorList>
    </citation>
    <scope>NUCLEOTIDE SEQUENCE [LARGE SCALE GENOMIC DNA]</scope>
    <source>
        <strain evidence="4 5">OW59</strain>
    </source>
</reference>
<feature type="region of interest" description="Disordered" evidence="2">
    <location>
        <begin position="1"/>
        <end position="30"/>
    </location>
</feature>
<evidence type="ECO:0000259" key="3">
    <source>
        <dbReference type="Pfam" id="PF01266"/>
    </source>
</evidence>
<dbReference type="GO" id="GO:0005737">
    <property type="term" value="C:cytoplasm"/>
    <property type="evidence" value="ECO:0007669"/>
    <property type="project" value="TreeGrafter"/>
</dbReference>
<dbReference type="Gene3D" id="3.50.50.60">
    <property type="entry name" value="FAD/NAD(P)-binding domain"/>
    <property type="match status" value="1"/>
</dbReference>
<dbReference type="InterPro" id="IPR006076">
    <property type="entry name" value="FAD-dep_OxRdtase"/>
</dbReference>
<dbReference type="EMBL" id="BBQY01000012">
    <property type="protein sequence ID" value="GBH31035.1"/>
    <property type="molecule type" value="Genomic_DNA"/>
</dbReference>
<organism evidence="4 5">
    <name type="scientific">Sphingobium xenophagum</name>
    <dbReference type="NCBI Taxonomy" id="121428"/>
    <lineage>
        <taxon>Bacteria</taxon>
        <taxon>Pseudomonadati</taxon>
        <taxon>Pseudomonadota</taxon>
        <taxon>Alphaproteobacteria</taxon>
        <taxon>Sphingomonadales</taxon>
        <taxon>Sphingomonadaceae</taxon>
        <taxon>Sphingobium</taxon>
    </lineage>
</organism>
<accession>A0A401J361</accession>
<proteinExistence type="predicted"/>
<dbReference type="Proteomes" id="UP000290975">
    <property type="component" value="Unassembled WGS sequence"/>
</dbReference>
<evidence type="ECO:0000313" key="5">
    <source>
        <dbReference type="Proteomes" id="UP000290975"/>
    </source>
</evidence>
<protein>
    <recommendedName>
        <fullName evidence="3">FAD dependent oxidoreductase domain-containing protein</fullName>
    </recommendedName>
</protein>
<name>A0A401J361_SPHXE</name>
<dbReference type="RefSeq" id="WP_051034288.1">
    <property type="nucleotide sequence ID" value="NZ_BBQY01000012.1"/>
</dbReference>
<dbReference type="PANTHER" id="PTHR13847">
    <property type="entry name" value="SARCOSINE DEHYDROGENASE-RELATED"/>
    <property type="match status" value="1"/>
</dbReference>